<evidence type="ECO:0000259" key="4">
    <source>
        <dbReference type="Pfam" id="PF01453"/>
    </source>
</evidence>
<dbReference type="PANTHER" id="PTHR47976">
    <property type="entry name" value="G-TYPE LECTIN S-RECEPTOR-LIKE SERINE/THREONINE-PROTEIN KINASE SD2-5"/>
    <property type="match status" value="1"/>
</dbReference>
<keyword evidence="2" id="KW-1015">Disulfide bond</keyword>
<keyword evidence="6" id="KW-1185">Reference proteome</keyword>
<gene>
    <name evidence="5" type="ORF">V8G54_016817</name>
</gene>
<reference evidence="5 6" key="1">
    <citation type="journal article" date="2023" name="Life. Sci Alliance">
        <title>Evolutionary insights into 3D genome organization and epigenetic landscape of Vigna mungo.</title>
        <authorList>
            <person name="Junaid A."/>
            <person name="Singh B."/>
            <person name="Bhatia S."/>
        </authorList>
    </citation>
    <scope>NUCLEOTIDE SEQUENCE [LARGE SCALE GENOMIC DNA]</scope>
    <source>
        <strain evidence="5">Urdbean</strain>
    </source>
</reference>
<dbReference type="InterPro" id="IPR036426">
    <property type="entry name" value="Bulb-type_lectin_dom_sf"/>
</dbReference>
<protein>
    <recommendedName>
        <fullName evidence="4">Bulb-type lectin domain-containing protein</fullName>
    </recommendedName>
</protein>
<sequence>QVWSTGTATSSRQVRLHLYDTDNLILLEDFSDNVVLCQSFDFPTDTLLPNQPLRGNTNLVSLRSGSNHSSGFYKLFFVLENVVHTRALAWNWKIRLQVVSLN</sequence>
<dbReference type="InterPro" id="IPR001480">
    <property type="entry name" value="Bulb-type_lectin_dom"/>
</dbReference>
<dbReference type="AlphaFoldDB" id="A0AAQ3RZP7"/>
<evidence type="ECO:0000256" key="3">
    <source>
        <dbReference type="ARBA" id="ARBA00023180"/>
    </source>
</evidence>
<name>A0AAQ3RZP7_VIGMU</name>
<proteinExistence type="predicted"/>
<accession>A0AAQ3RZP7</accession>
<dbReference type="PANTHER" id="PTHR47976:SF63">
    <property type="entry name" value="TYROSINE KINASE FAMILY PROTEIN"/>
    <property type="match status" value="1"/>
</dbReference>
<evidence type="ECO:0000313" key="5">
    <source>
        <dbReference type="EMBL" id="WVZ12287.1"/>
    </source>
</evidence>
<evidence type="ECO:0000256" key="1">
    <source>
        <dbReference type="ARBA" id="ARBA00022729"/>
    </source>
</evidence>
<keyword evidence="3" id="KW-0325">Glycoprotein</keyword>
<feature type="non-terminal residue" evidence="5">
    <location>
        <position position="1"/>
    </location>
</feature>
<dbReference type="Pfam" id="PF01453">
    <property type="entry name" value="B_lectin"/>
    <property type="match status" value="1"/>
</dbReference>
<dbReference type="InterPro" id="IPR051343">
    <property type="entry name" value="G-type_lectin_kinases/EP1-like"/>
</dbReference>
<dbReference type="EMBL" id="CP144696">
    <property type="protein sequence ID" value="WVZ12287.1"/>
    <property type="molecule type" value="Genomic_DNA"/>
</dbReference>
<evidence type="ECO:0000313" key="6">
    <source>
        <dbReference type="Proteomes" id="UP001374535"/>
    </source>
</evidence>
<organism evidence="5 6">
    <name type="scientific">Vigna mungo</name>
    <name type="common">Black gram</name>
    <name type="synonym">Phaseolus mungo</name>
    <dbReference type="NCBI Taxonomy" id="3915"/>
    <lineage>
        <taxon>Eukaryota</taxon>
        <taxon>Viridiplantae</taxon>
        <taxon>Streptophyta</taxon>
        <taxon>Embryophyta</taxon>
        <taxon>Tracheophyta</taxon>
        <taxon>Spermatophyta</taxon>
        <taxon>Magnoliopsida</taxon>
        <taxon>eudicotyledons</taxon>
        <taxon>Gunneridae</taxon>
        <taxon>Pentapetalae</taxon>
        <taxon>rosids</taxon>
        <taxon>fabids</taxon>
        <taxon>Fabales</taxon>
        <taxon>Fabaceae</taxon>
        <taxon>Papilionoideae</taxon>
        <taxon>50 kb inversion clade</taxon>
        <taxon>NPAAA clade</taxon>
        <taxon>indigoferoid/millettioid clade</taxon>
        <taxon>Phaseoleae</taxon>
        <taxon>Vigna</taxon>
    </lineage>
</organism>
<dbReference type="SUPFAM" id="SSF51110">
    <property type="entry name" value="alpha-D-mannose-specific plant lectins"/>
    <property type="match status" value="1"/>
</dbReference>
<feature type="domain" description="Bulb-type lectin" evidence="4">
    <location>
        <begin position="2"/>
        <end position="58"/>
    </location>
</feature>
<keyword evidence="1" id="KW-0732">Signal</keyword>
<dbReference type="Proteomes" id="UP001374535">
    <property type="component" value="Chromosome 5"/>
</dbReference>
<evidence type="ECO:0000256" key="2">
    <source>
        <dbReference type="ARBA" id="ARBA00023157"/>
    </source>
</evidence>